<dbReference type="KEGG" id="apro:F751_1093"/>
<evidence type="ECO:0000313" key="1">
    <source>
        <dbReference type="EMBL" id="KFM23397.1"/>
    </source>
</evidence>
<dbReference type="RefSeq" id="XP_011396267.1">
    <property type="nucleotide sequence ID" value="XM_011397965.1"/>
</dbReference>
<dbReference type="GeneID" id="23612484"/>
<evidence type="ECO:0000313" key="2">
    <source>
        <dbReference type="Proteomes" id="UP000028924"/>
    </source>
</evidence>
<dbReference type="Proteomes" id="UP000028924">
    <property type="component" value="Unassembled WGS sequence"/>
</dbReference>
<name>A0A087SCE3_AUXPR</name>
<gene>
    <name evidence="1" type="ORF">F751_1093</name>
</gene>
<reference evidence="1 2" key="1">
    <citation type="journal article" date="2014" name="BMC Genomics">
        <title>Oil accumulation mechanisms of the oleaginous microalga Chlorella protothecoides revealed through its genome, transcriptomes, and proteomes.</title>
        <authorList>
            <person name="Gao C."/>
            <person name="Wang Y."/>
            <person name="Shen Y."/>
            <person name="Yan D."/>
            <person name="He X."/>
            <person name="Dai J."/>
            <person name="Wu Q."/>
        </authorList>
    </citation>
    <scope>NUCLEOTIDE SEQUENCE [LARGE SCALE GENOMIC DNA]</scope>
    <source>
        <strain evidence="1 2">0710</strain>
    </source>
</reference>
<accession>A0A087SCE3</accession>
<dbReference type="AlphaFoldDB" id="A0A087SCE3"/>
<protein>
    <submittedName>
        <fullName evidence="1">Uncharacterized protein</fullName>
    </submittedName>
</protein>
<keyword evidence="2" id="KW-1185">Reference proteome</keyword>
<proteinExistence type="predicted"/>
<organism evidence="1 2">
    <name type="scientific">Auxenochlorella protothecoides</name>
    <name type="common">Green microalga</name>
    <name type="synonym">Chlorella protothecoides</name>
    <dbReference type="NCBI Taxonomy" id="3075"/>
    <lineage>
        <taxon>Eukaryota</taxon>
        <taxon>Viridiplantae</taxon>
        <taxon>Chlorophyta</taxon>
        <taxon>core chlorophytes</taxon>
        <taxon>Trebouxiophyceae</taxon>
        <taxon>Chlorellales</taxon>
        <taxon>Chlorellaceae</taxon>
        <taxon>Auxenochlorella</taxon>
    </lineage>
</organism>
<sequence>MDWTMNSTRVGFRWWRGLKGPRGSHHFPANSLNLAASRAFTVLGPCTEFDAGWGRGVLLAVL</sequence>
<dbReference type="EMBL" id="KL662090">
    <property type="protein sequence ID" value="KFM23397.1"/>
    <property type="molecule type" value="Genomic_DNA"/>
</dbReference>